<comment type="caution">
    <text evidence="2">The sequence shown here is derived from an EMBL/GenBank/DDBJ whole genome shotgun (WGS) entry which is preliminary data.</text>
</comment>
<proteinExistence type="predicted"/>
<feature type="signal peptide" evidence="1">
    <location>
        <begin position="1"/>
        <end position="20"/>
    </location>
</feature>
<feature type="chain" id="PRO_5042052786" evidence="1">
    <location>
        <begin position="21"/>
        <end position="213"/>
    </location>
</feature>
<evidence type="ECO:0000313" key="3">
    <source>
        <dbReference type="Proteomes" id="UP001190700"/>
    </source>
</evidence>
<sequence length="213" mass="23968">MVEDHYVACVLLWLLRQVDSGANVTVHAHADTDEKAASLSARLKELGISMRKTLKKWEAHKMSKDQAGKATFIERYKELWLEIVNTYEALLHEQLEDTEENRKAKAANIKEAATKLAKAWENAVPDAKLPYMHVALVHLPRAILKHGTNLDQFSGQGIDHLGKLRQIFHACASNLKLRVMKDKKTGGHNSATTRGEQSQVVLHEHERAAVIKN</sequence>
<evidence type="ECO:0000256" key="1">
    <source>
        <dbReference type="SAM" id="SignalP"/>
    </source>
</evidence>
<keyword evidence="1" id="KW-0732">Signal</keyword>
<organism evidence="2 3">
    <name type="scientific">Cymbomonas tetramitiformis</name>
    <dbReference type="NCBI Taxonomy" id="36881"/>
    <lineage>
        <taxon>Eukaryota</taxon>
        <taxon>Viridiplantae</taxon>
        <taxon>Chlorophyta</taxon>
        <taxon>Pyramimonadophyceae</taxon>
        <taxon>Pyramimonadales</taxon>
        <taxon>Pyramimonadaceae</taxon>
        <taxon>Cymbomonas</taxon>
    </lineage>
</organism>
<accession>A0AAE0EYL2</accession>
<reference evidence="2 3" key="1">
    <citation type="journal article" date="2015" name="Genome Biol. Evol.">
        <title>Comparative Genomics of a Bacterivorous Green Alga Reveals Evolutionary Causalities and Consequences of Phago-Mixotrophic Mode of Nutrition.</title>
        <authorList>
            <person name="Burns J.A."/>
            <person name="Paasch A."/>
            <person name="Narechania A."/>
            <person name="Kim E."/>
        </authorList>
    </citation>
    <scope>NUCLEOTIDE SEQUENCE [LARGE SCALE GENOMIC DNA]</scope>
    <source>
        <strain evidence="2 3">PLY_AMNH</strain>
    </source>
</reference>
<dbReference type="AlphaFoldDB" id="A0AAE0EYL2"/>
<dbReference type="Proteomes" id="UP001190700">
    <property type="component" value="Unassembled WGS sequence"/>
</dbReference>
<gene>
    <name evidence="2" type="ORF">CYMTET_45424</name>
</gene>
<evidence type="ECO:0000313" key="2">
    <source>
        <dbReference type="EMBL" id="KAK3244989.1"/>
    </source>
</evidence>
<keyword evidence="3" id="KW-1185">Reference proteome</keyword>
<protein>
    <submittedName>
        <fullName evidence="2">Uncharacterized protein</fullName>
    </submittedName>
</protein>
<dbReference type="EMBL" id="LGRX02031142">
    <property type="protein sequence ID" value="KAK3244989.1"/>
    <property type="molecule type" value="Genomic_DNA"/>
</dbReference>
<name>A0AAE0EYL2_9CHLO</name>